<protein>
    <submittedName>
        <fullName evidence="1">Uncharacterized protein</fullName>
    </submittedName>
</protein>
<dbReference type="Proteomes" id="UP001302126">
    <property type="component" value="Unassembled WGS sequence"/>
</dbReference>
<evidence type="ECO:0000313" key="1">
    <source>
        <dbReference type="EMBL" id="KAK4182911.1"/>
    </source>
</evidence>
<proteinExistence type="predicted"/>
<reference evidence="1" key="1">
    <citation type="journal article" date="2023" name="Mol. Phylogenet. Evol.">
        <title>Genome-scale phylogeny and comparative genomics of the fungal order Sordariales.</title>
        <authorList>
            <person name="Hensen N."/>
            <person name="Bonometti L."/>
            <person name="Westerberg I."/>
            <person name="Brannstrom I.O."/>
            <person name="Guillou S."/>
            <person name="Cros-Aarteil S."/>
            <person name="Calhoun S."/>
            <person name="Haridas S."/>
            <person name="Kuo A."/>
            <person name="Mondo S."/>
            <person name="Pangilinan J."/>
            <person name="Riley R."/>
            <person name="LaButti K."/>
            <person name="Andreopoulos B."/>
            <person name="Lipzen A."/>
            <person name="Chen C."/>
            <person name="Yan M."/>
            <person name="Daum C."/>
            <person name="Ng V."/>
            <person name="Clum A."/>
            <person name="Steindorff A."/>
            <person name="Ohm R.A."/>
            <person name="Martin F."/>
            <person name="Silar P."/>
            <person name="Natvig D.O."/>
            <person name="Lalanne C."/>
            <person name="Gautier V."/>
            <person name="Ament-Velasquez S.L."/>
            <person name="Kruys A."/>
            <person name="Hutchinson M.I."/>
            <person name="Powell A.J."/>
            <person name="Barry K."/>
            <person name="Miller A.N."/>
            <person name="Grigoriev I.V."/>
            <person name="Debuchy R."/>
            <person name="Gladieux P."/>
            <person name="Hiltunen Thoren M."/>
            <person name="Johannesson H."/>
        </authorList>
    </citation>
    <scope>NUCLEOTIDE SEQUENCE</scope>
    <source>
        <strain evidence="1">PSN309</strain>
    </source>
</reference>
<organism evidence="1 2">
    <name type="scientific">Podospora australis</name>
    <dbReference type="NCBI Taxonomy" id="1536484"/>
    <lineage>
        <taxon>Eukaryota</taxon>
        <taxon>Fungi</taxon>
        <taxon>Dikarya</taxon>
        <taxon>Ascomycota</taxon>
        <taxon>Pezizomycotina</taxon>
        <taxon>Sordariomycetes</taxon>
        <taxon>Sordariomycetidae</taxon>
        <taxon>Sordariales</taxon>
        <taxon>Podosporaceae</taxon>
        <taxon>Podospora</taxon>
    </lineage>
</organism>
<gene>
    <name evidence="1" type="ORF">QBC35DRAFT_395003</name>
</gene>
<keyword evidence="2" id="KW-1185">Reference proteome</keyword>
<evidence type="ECO:0000313" key="2">
    <source>
        <dbReference type="Proteomes" id="UP001302126"/>
    </source>
</evidence>
<dbReference type="AlphaFoldDB" id="A0AAN6WKF5"/>
<feature type="non-terminal residue" evidence="1">
    <location>
        <position position="1"/>
    </location>
</feature>
<dbReference type="EMBL" id="MU864597">
    <property type="protein sequence ID" value="KAK4182911.1"/>
    <property type="molecule type" value="Genomic_DNA"/>
</dbReference>
<sequence>SGGFAVEMSIETGNNYECQGQASDYFAVWKNQAQTAYTVRNYNFNQCTGTSWSSPCVMCSPNAGNRGGYYYCVYGRQYVRHKGDRWLDTSDSRPGGPP</sequence>
<name>A0AAN6WKF5_9PEZI</name>
<accession>A0AAN6WKF5</accession>
<comment type="caution">
    <text evidence="1">The sequence shown here is derived from an EMBL/GenBank/DDBJ whole genome shotgun (WGS) entry which is preliminary data.</text>
</comment>
<reference evidence="1" key="2">
    <citation type="submission" date="2023-05" db="EMBL/GenBank/DDBJ databases">
        <authorList>
            <consortium name="Lawrence Berkeley National Laboratory"/>
            <person name="Steindorff A."/>
            <person name="Hensen N."/>
            <person name="Bonometti L."/>
            <person name="Westerberg I."/>
            <person name="Brannstrom I.O."/>
            <person name="Guillou S."/>
            <person name="Cros-Aarteil S."/>
            <person name="Calhoun S."/>
            <person name="Haridas S."/>
            <person name="Kuo A."/>
            <person name="Mondo S."/>
            <person name="Pangilinan J."/>
            <person name="Riley R."/>
            <person name="Labutti K."/>
            <person name="Andreopoulos B."/>
            <person name="Lipzen A."/>
            <person name="Chen C."/>
            <person name="Yanf M."/>
            <person name="Daum C."/>
            <person name="Ng V."/>
            <person name="Clum A."/>
            <person name="Ohm R."/>
            <person name="Martin F."/>
            <person name="Silar P."/>
            <person name="Natvig D."/>
            <person name="Lalanne C."/>
            <person name="Gautier V."/>
            <person name="Ament-Velasquez S.L."/>
            <person name="Kruys A."/>
            <person name="Hutchinson M.I."/>
            <person name="Powell A.J."/>
            <person name="Barry K."/>
            <person name="Miller A.N."/>
            <person name="Grigoriev I.V."/>
            <person name="Debuchy R."/>
            <person name="Gladieux P."/>
            <person name="Thoren M.H."/>
            <person name="Johannesson H."/>
        </authorList>
    </citation>
    <scope>NUCLEOTIDE SEQUENCE</scope>
    <source>
        <strain evidence="1">PSN309</strain>
    </source>
</reference>